<evidence type="ECO:0000256" key="1">
    <source>
        <dbReference type="ARBA" id="ARBA00004651"/>
    </source>
</evidence>
<feature type="domain" description="NADH:quinone oxidoreductase/Mrp antiporter transmembrane" evidence="11">
    <location>
        <begin position="125"/>
        <end position="408"/>
    </location>
</feature>
<feature type="domain" description="NADH-Ubiquinone oxidoreductase (complex I) chain 5 N-terminal" evidence="12">
    <location>
        <begin position="62"/>
        <end position="109"/>
    </location>
</feature>
<evidence type="ECO:0000256" key="10">
    <source>
        <dbReference type="SAM" id="Phobius"/>
    </source>
</evidence>
<feature type="domain" description="MrpA C-terminal/MbhD" evidence="13">
    <location>
        <begin position="610"/>
        <end position="674"/>
    </location>
</feature>
<dbReference type="InterPro" id="IPR025383">
    <property type="entry name" value="MrpA_C/MbhD"/>
</dbReference>
<evidence type="ECO:0000259" key="14">
    <source>
        <dbReference type="Pfam" id="PF20501"/>
    </source>
</evidence>
<dbReference type="InterPro" id="IPR050616">
    <property type="entry name" value="CPA3_Na-H_Antiporter_A"/>
</dbReference>
<keyword evidence="5 9" id="KW-0812">Transmembrane</keyword>
<feature type="transmembrane region" description="Helical" evidence="10">
    <location>
        <begin position="603"/>
        <end position="621"/>
    </location>
</feature>
<keyword evidence="8 10" id="KW-0472">Membrane</keyword>
<keyword evidence="3" id="KW-0050">Antiport</keyword>
<keyword evidence="16" id="KW-1185">Reference proteome</keyword>
<dbReference type="GO" id="GO:0015297">
    <property type="term" value="F:antiporter activity"/>
    <property type="evidence" value="ECO:0007669"/>
    <property type="project" value="UniProtKB-KW"/>
</dbReference>
<dbReference type="EMBL" id="RQVQ01000019">
    <property type="protein sequence ID" value="RRJ90142.1"/>
    <property type="molecule type" value="Genomic_DNA"/>
</dbReference>
<evidence type="ECO:0000256" key="8">
    <source>
        <dbReference type="ARBA" id="ARBA00023136"/>
    </source>
</evidence>
<evidence type="ECO:0000256" key="9">
    <source>
        <dbReference type="RuleBase" id="RU000320"/>
    </source>
</evidence>
<evidence type="ECO:0000313" key="16">
    <source>
        <dbReference type="Proteomes" id="UP000275719"/>
    </source>
</evidence>
<feature type="transmembrane region" description="Helical" evidence="10">
    <location>
        <begin position="75"/>
        <end position="96"/>
    </location>
</feature>
<keyword evidence="6 10" id="KW-1133">Transmembrane helix</keyword>
<dbReference type="OrthoDB" id="9807568at2"/>
<evidence type="ECO:0000259" key="11">
    <source>
        <dbReference type="Pfam" id="PF00361"/>
    </source>
</evidence>
<comment type="caution">
    <text evidence="15">The sequence shown here is derived from an EMBL/GenBank/DDBJ whole genome shotgun (WGS) entry which is preliminary data.</text>
</comment>
<dbReference type="InterPro" id="IPR046806">
    <property type="entry name" value="MrpA_C/MbhE"/>
</dbReference>
<evidence type="ECO:0000256" key="4">
    <source>
        <dbReference type="ARBA" id="ARBA00022475"/>
    </source>
</evidence>
<accession>A0A3P3W505</accession>
<feature type="transmembrane region" description="Helical" evidence="10">
    <location>
        <begin position="160"/>
        <end position="183"/>
    </location>
</feature>
<feature type="transmembrane region" description="Helical" evidence="10">
    <location>
        <begin position="366"/>
        <end position="388"/>
    </location>
</feature>
<dbReference type="Pfam" id="PF20501">
    <property type="entry name" value="MbhE"/>
    <property type="match status" value="1"/>
</dbReference>
<dbReference type="Pfam" id="PF00361">
    <property type="entry name" value="Proton_antipo_M"/>
    <property type="match status" value="1"/>
</dbReference>
<keyword evidence="2" id="KW-0813">Transport</keyword>
<feature type="transmembrane region" description="Helical" evidence="10">
    <location>
        <begin position="452"/>
        <end position="473"/>
    </location>
</feature>
<name>A0A3P3W505_9FLAO</name>
<feature type="transmembrane region" description="Helical" evidence="10">
    <location>
        <begin position="297"/>
        <end position="315"/>
    </location>
</feature>
<dbReference type="AlphaFoldDB" id="A0A3P3W505"/>
<feature type="transmembrane region" description="Helical" evidence="10">
    <location>
        <begin position="565"/>
        <end position="583"/>
    </location>
</feature>
<evidence type="ECO:0000256" key="6">
    <source>
        <dbReference type="ARBA" id="ARBA00022989"/>
    </source>
</evidence>
<feature type="transmembrane region" description="Helical" evidence="10">
    <location>
        <begin position="131"/>
        <end position="148"/>
    </location>
</feature>
<evidence type="ECO:0000256" key="3">
    <source>
        <dbReference type="ARBA" id="ARBA00022449"/>
    </source>
</evidence>
<keyword evidence="4" id="KW-1003">Cell membrane</keyword>
<gene>
    <name evidence="15" type="ORF">EG240_09740</name>
</gene>
<dbReference type="GO" id="GO:0005886">
    <property type="term" value="C:plasma membrane"/>
    <property type="evidence" value="ECO:0007669"/>
    <property type="project" value="UniProtKB-SubCell"/>
</dbReference>
<feature type="transmembrane region" description="Helical" evidence="10">
    <location>
        <begin position="689"/>
        <end position="709"/>
    </location>
</feature>
<dbReference type="InterPro" id="IPR001750">
    <property type="entry name" value="ND/Mrp_TM"/>
</dbReference>
<feature type="transmembrane region" description="Helical" evidence="10">
    <location>
        <begin position="408"/>
        <end position="431"/>
    </location>
</feature>
<keyword evidence="7" id="KW-0406">Ion transport</keyword>
<feature type="transmembrane region" description="Helical" evidence="10">
    <location>
        <begin position="654"/>
        <end position="677"/>
    </location>
</feature>
<evidence type="ECO:0000259" key="13">
    <source>
        <dbReference type="Pfam" id="PF13244"/>
    </source>
</evidence>
<feature type="transmembrane region" description="Helical" evidence="10">
    <location>
        <begin position="26"/>
        <end position="45"/>
    </location>
</feature>
<dbReference type="Proteomes" id="UP000275719">
    <property type="component" value="Unassembled WGS sequence"/>
</dbReference>
<feature type="domain" description="MrpA C-terminal/MbhE" evidence="14">
    <location>
        <begin position="685"/>
        <end position="764"/>
    </location>
</feature>
<feature type="transmembrane region" description="Helical" evidence="10">
    <location>
        <begin position="628"/>
        <end position="648"/>
    </location>
</feature>
<feature type="transmembrane region" description="Helical" evidence="10">
    <location>
        <begin position="321"/>
        <end position="345"/>
    </location>
</feature>
<feature type="transmembrane region" description="Helical" evidence="10">
    <location>
        <begin position="108"/>
        <end position="125"/>
    </location>
</feature>
<dbReference type="Pfam" id="PF13244">
    <property type="entry name" value="MbhD"/>
    <property type="match status" value="1"/>
</dbReference>
<feature type="transmembrane region" description="Helical" evidence="10">
    <location>
        <begin position="745"/>
        <end position="763"/>
    </location>
</feature>
<dbReference type="Pfam" id="PF00662">
    <property type="entry name" value="Proton_antipo_N"/>
    <property type="match status" value="1"/>
</dbReference>
<feature type="transmembrane region" description="Helical" evidence="10">
    <location>
        <begin position="6"/>
        <end position="21"/>
    </location>
</feature>
<evidence type="ECO:0000256" key="5">
    <source>
        <dbReference type="ARBA" id="ARBA00022692"/>
    </source>
</evidence>
<evidence type="ECO:0000256" key="7">
    <source>
        <dbReference type="ARBA" id="ARBA00023065"/>
    </source>
</evidence>
<dbReference type="PRINTS" id="PR01434">
    <property type="entry name" value="NADHDHGNASE5"/>
</dbReference>
<feature type="transmembrane region" description="Helical" evidence="10">
    <location>
        <begin position="203"/>
        <end position="227"/>
    </location>
</feature>
<feature type="transmembrane region" description="Helical" evidence="10">
    <location>
        <begin position="239"/>
        <end position="257"/>
    </location>
</feature>
<sequence length="774" mass="86518">MLLLIISIFIIGFAILFLRPTKDSKYFKFLSILPFGLFLYFLQFIPEIQSAKKNLIFENQWIPSLGISLDFKIDGLSLLFSLLITGVGALIYFYASSYMSRDPYINRFYCYLTIFMGAMLGLVLSDNLISLFMFWELTSISSFFLIGFNTNNEDSRKSALWALSVTGLGGFFLLASFVMMNSITGTFSIQELFSQSEVLQSNYQYYVIIAFLFLGAFTKSAQFPFHFWLPGAMKAPTPVSAYLHSATMVKAGIYLLARFTPILSDGEVWNMVLMCVGGTTMVVGAFLSVFKVDMKSVLAYSTISALGILVFLIGIGTEIALLAASTFILVHALYKASFFMITGIVDHETHTRDLTVLSGLKKKLPIVAICAVIAALSSAGVPLTFGFISKEIIYGSTFDFDFWTYNSVLILTALVLITNVFLTSAGLLVGIRPFFGKLPEKFENIHKPDYKLWLPIVILSVFTLLFGAFPFIADQGIISAVTTSIYRSQITQELHLWHGWNTILLLSGATIVLGFILYFIIKPSHKTVEKFDSLNRIGPQNIISVIAENIKLFAFKYTRFFHNGYLRSYILFIIVFIIGIVGYKFFNDVTLKINTNDLSPFRIYEFVIFVLIISAIIVITFTQSRLTAIVSLGVVGLSICLIFVVYGAPDLAMTQFAIDTLTVVLFVLVLFKLPSFLKFSNTKNKIRDGIVSISFGILIALITLQALFYPSNKEVSKFYAENAYLLAKGKNVVNVILVDYRGIDTMIETVVLSIAAVGVLSILKYKSEDEETRE</sequence>
<dbReference type="PANTHER" id="PTHR43373:SF1">
    <property type="entry name" value="NA(+)_H(+) ANTIPORTER SUBUNIT A"/>
    <property type="match status" value="1"/>
</dbReference>
<protein>
    <submittedName>
        <fullName evidence="15">DUF4040 domain-containing protein</fullName>
    </submittedName>
</protein>
<dbReference type="GO" id="GO:0006811">
    <property type="term" value="P:monoatomic ion transport"/>
    <property type="evidence" value="ECO:0007669"/>
    <property type="project" value="UniProtKB-KW"/>
</dbReference>
<proteinExistence type="predicted"/>
<evidence type="ECO:0000256" key="2">
    <source>
        <dbReference type="ARBA" id="ARBA00022448"/>
    </source>
</evidence>
<dbReference type="RefSeq" id="WP_125019209.1">
    <property type="nucleotide sequence ID" value="NZ_RQVQ01000019.1"/>
</dbReference>
<dbReference type="PANTHER" id="PTHR43373">
    <property type="entry name" value="NA(+)/H(+) ANTIPORTER SUBUNIT"/>
    <property type="match status" value="1"/>
</dbReference>
<comment type="subcellular location">
    <subcellularLocation>
        <location evidence="1">Cell membrane</location>
        <topology evidence="1">Multi-pass membrane protein</topology>
    </subcellularLocation>
    <subcellularLocation>
        <location evidence="9">Membrane</location>
        <topology evidence="9">Multi-pass membrane protein</topology>
    </subcellularLocation>
</comment>
<organism evidence="15 16">
    <name type="scientific">Paenimyroides tangerinum</name>
    <dbReference type="NCBI Taxonomy" id="2488728"/>
    <lineage>
        <taxon>Bacteria</taxon>
        <taxon>Pseudomonadati</taxon>
        <taxon>Bacteroidota</taxon>
        <taxon>Flavobacteriia</taxon>
        <taxon>Flavobacteriales</taxon>
        <taxon>Flavobacteriaceae</taxon>
        <taxon>Paenimyroides</taxon>
    </lineage>
</organism>
<feature type="transmembrane region" description="Helical" evidence="10">
    <location>
        <begin position="503"/>
        <end position="521"/>
    </location>
</feature>
<reference evidence="15 16" key="1">
    <citation type="submission" date="2018-11" db="EMBL/GenBank/DDBJ databases">
        <title>Flavobacterium sp. nov., YIM 102701-2 draft genome.</title>
        <authorList>
            <person name="Li G."/>
            <person name="Jiang Y."/>
        </authorList>
    </citation>
    <scope>NUCLEOTIDE SEQUENCE [LARGE SCALE GENOMIC DNA]</scope>
    <source>
        <strain evidence="15 16">YIM 102701-2</strain>
    </source>
</reference>
<evidence type="ECO:0000259" key="12">
    <source>
        <dbReference type="Pfam" id="PF00662"/>
    </source>
</evidence>
<evidence type="ECO:0000313" key="15">
    <source>
        <dbReference type="EMBL" id="RRJ90142.1"/>
    </source>
</evidence>
<feature type="transmembrane region" description="Helical" evidence="10">
    <location>
        <begin position="269"/>
        <end position="290"/>
    </location>
</feature>
<dbReference type="InterPro" id="IPR001516">
    <property type="entry name" value="Proton_antipo_N"/>
</dbReference>